<dbReference type="Proteomes" id="UP000807342">
    <property type="component" value="Unassembled WGS sequence"/>
</dbReference>
<proteinExistence type="predicted"/>
<dbReference type="AlphaFoldDB" id="A0A9P6C492"/>
<gene>
    <name evidence="1" type="ORF">P691DRAFT_757234</name>
</gene>
<name>A0A9P6C492_9AGAR</name>
<organism evidence="1 2">
    <name type="scientific">Macrolepiota fuliginosa MF-IS2</name>
    <dbReference type="NCBI Taxonomy" id="1400762"/>
    <lineage>
        <taxon>Eukaryota</taxon>
        <taxon>Fungi</taxon>
        <taxon>Dikarya</taxon>
        <taxon>Basidiomycota</taxon>
        <taxon>Agaricomycotina</taxon>
        <taxon>Agaricomycetes</taxon>
        <taxon>Agaricomycetidae</taxon>
        <taxon>Agaricales</taxon>
        <taxon>Agaricineae</taxon>
        <taxon>Agaricaceae</taxon>
        <taxon>Macrolepiota</taxon>
    </lineage>
</organism>
<reference evidence="1" key="1">
    <citation type="submission" date="2020-11" db="EMBL/GenBank/DDBJ databases">
        <authorList>
            <consortium name="DOE Joint Genome Institute"/>
            <person name="Ahrendt S."/>
            <person name="Riley R."/>
            <person name="Andreopoulos W."/>
            <person name="Labutti K."/>
            <person name="Pangilinan J."/>
            <person name="Ruiz-Duenas F.J."/>
            <person name="Barrasa J.M."/>
            <person name="Sanchez-Garcia M."/>
            <person name="Camarero S."/>
            <person name="Miyauchi S."/>
            <person name="Serrano A."/>
            <person name="Linde D."/>
            <person name="Babiker R."/>
            <person name="Drula E."/>
            <person name="Ayuso-Fernandez I."/>
            <person name="Pacheco R."/>
            <person name="Padilla G."/>
            <person name="Ferreira P."/>
            <person name="Barriuso J."/>
            <person name="Kellner H."/>
            <person name="Castanera R."/>
            <person name="Alfaro M."/>
            <person name="Ramirez L."/>
            <person name="Pisabarro A.G."/>
            <person name="Kuo A."/>
            <person name="Tritt A."/>
            <person name="Lipzen A."/>
            <person name="He G."/>
            <person name="Yan M."/>
            <person name="Ng V."/>
            <person name="Cullen D."/>
            <person name="Martin F."/>
            <person name="Rosso M.-N."/>
            <person name="Henrissat B."/>
            <person name="Hibbett D."/>
            <person name="Martinez A.T."/>
            <person name="Grigoriev I.V."/>
        </authorList>
    </citation>
    <scope>NUCLEOTIDE SEQUENCE</scope>
    <source>
        <strain evidence="1">MF-IS2</strain>
    </source>
</reference>
<keyword evidence="2" id="KW-1185">Reference proteome</keyword>
<dbReference type="EMBL" id="MU151084">
    <property type="protein sequence ID" value="KAF9451521.1"/>
    <property type="molecule type" value="Genomic_DNA"/>
</dbReference>
<accession>A0A9P6C492</accession>
<sequence>MPPKRSQAKDTARTANHPYKLRSLRNRAHAGTIALDRPAEKVKHNKALREQALQVLNKKELRKFPMEQLRRLATIKKVHGRRKQSIMMSLKRIYGEAVPLYPSEGRVEMREHSREEYQIGHRRVVRVETYQEVIFKEEEVEDTSILEDPPEPRRSDRLRQKAQLTGTDCLVFKIPSKIG</sequence>
<evidence type="ECO:0000313" key="2">
    <source>
        <dbReference type="Proteomes" id="UP000807342"/>
    </source>
</evidence>
<protein>
    <submittedName>
        <fullName evidence="1">Uncharacterized protein</fullName>
    </submittedName>
</protein>
<dbReference type="OrthoDB" id="10387309at2759"/>
<comment type="caution">
    <text evidence="1">The sequence shown here is derived from an EMBL/GenBank/DDBJ whole genome shotgun (WGS) entry which is preliminary data.</text>
</comment>
<evidence type="ECO:0000313" key="1">
    <source>
        <dbReference type="EMBL" id="KAF9451521.1"/>
    </source>
</evidence>